<proteinExistence type="predicted"/>
<dbReference type="AlphaFoldDB" id="A0A2Z7DB40"/>
<accession>A0A2Z7DB40</accession>
<sequence length="160" mass="18171">MYAISKAVNRKQYAANLFLKVQSSISYISPSSIAGRFTKRFDLYNHLYKIDPTACKLRELLAHSAAHQLTGYVTCLHFFNVSSTTDYAFKLSAYAPTHTWALAQLIHQLLHACTSSRLLHMHFSRVSLLAVHRLFDVYTLCANIFVGHKFLAIEKASVKF</sequence>
<dbReference type="Proteomes" id="UP000250235">
    <property type="component" value="Unassembled WGS sequence"/>
</dbReference>
<organism evidence="1 2">
    <name type="scientific">Dorcoceras hygrometricum</name>
    <dbReference type="NCBI Taxonomy" id="472368"/>
    <lineage>
        <taxon>Eukaryota</taxon>
        <taxon>Viridiplantae</taxon>
        <taxon>Streptophyta</taxon>
        <taxon>Embryophyta</taxon>
        <taxon>Tracheophyta</taxon>
        <taxon>Spermatophyta</taxon>
        <taxon>Magnoliopsida</taxon>
        <taxon>eudicotyledons</taxon>
        <taxon>Gunneridae</taxon>
        <taxon>Pentapetalae</taxon>
        <taxon>asterids</taxon>
        <taxon>lamiids</taxon>
        <taxon>Lamiales</taxon>
        <taxon>Gesneriaceae</taxon>
        <taxon>Didymocarpoideae</taxon>
        <taxon>Trichosporeae</taxon>
        <taxon>Loxocarpinae</taxon>
        <taxon>Dorcoceras</taxon>
    </lineage>
</organism>
<protein>
    <submittedName>
        <fullName evidence="1">Uncharacterized protein</fullName>
    </submittedName>
</protein>
<evidence type="ECO:0000313" key="1">
    <source>
        <dbReference type="EMBL" id="KZV54598.1"/>
    </source>
</evidence>
<name>A0A2Z7DB40_9LAMI</name>
<reference evidence="1 2" key="1">
    <citation type="journal article" date="2015" name="Proc. Natl. Acad. Sci. U.S.A.">
        <title>The resurrection genome of Boea hygrometrica: A blueprint for survival of dehydration.</title>
        <authorList>
            <person name="Xiao L."/>
            <person name="Yang G."/>
            <person name="Zhang L."/>
            <person name="Yang X."/>
            <person name="Zhao S."/>
            <person name="Ji Z."/>
            <person name="Zhou Q."/>
            <person name="Hu M."/>
            <person name="Wang Y."/>
            <person name="Chen M."/>
            <person name="Xu Y."/>
            <person name="Jin H."/>
            <person name="Xiao X."/>
            <person name="Hu G."/>
            <person name="Bao F."/>
            <person name="Hu Y."/>
            <person name="Wan P."/>
            <person name="Li L."/>
            <person name="Deng X."/>
            <person name="Kuang T."/>
            <person name="Xiang C."/>
            <person name="Zhu J.K."/>
            <person name="Oliver M.J."/>
            <person name="He Y."/>
        </authorList>
    </citation>
    <scope>NUCLEOTIDE SEQUENCE [LARGE SCALE GENOMIC DNA]</scope>
    <source>
        <strain evidence="2">cv. XS01</strain>
    </source>
</reference>
<evidence type="ECO:0000313" key="2">
    <source>
        <dbReference type="Proteomes" id="UP000250235"/>
    </source>
</evidence>
<keyword evidence="2" id="KW-1185">Reference proteome</keyword>
<gene>
    <name evidence="1" type="ORF">F511_26023</name>
</gene>
<dbReference type="EMBL" id="KQ989518">
    <property type="protein sequence ID" value="KZV54598.1"/>
    <property type="molecule type" value="Genomic_DNA"/>
</dbReference>